<dbReference type="AlphaFoldDB" id="A0A2N0VLX1"/>
<dbReference type="Pfam" id="PF00543">
    <property type="entry name" value="P-II"/>
    <property type="match status" value="1"/>
</dbReference>
<evidence type="ECO:0000313" key="2">
    <source>
        <dbReference type="Proteomes" id="UP000233398"/>
    </source>
</evidence>
<evidence type="ECO:0000313" key="1">
    <source>
        <dbReference type="EMBL" id="PKD45207.1"/>
    </source>
</evidence>
<comment type="caution">
    <text evidence="1">The sequence shown here is derived from an EMBL/GenBank/DDBJ whole genome shotgun (WGS) entry which is preliminary data.</text>
</comment>
<dbReference type="EMBL" id="PISP01000001">
    <property type="protein sequence ID" value="PKD45207.1"/>
    <property type="molecule type" value="Genomic_DNA"/>
</dbReference>
<dbReference type="InterPro" id="IPR011322">
    <property type="entry name" value="N-reg_PII-like_a/b"/>
</dbReference>
<dbReference type="GO" id="GO:0006808">
    <property type="term" value="P:regulation of nitrogen utilization"/>
    <property type="evidence" value="ECO:0007669"/>
    <property type="project" value="InterPro"/>
</dbReference>
<reference evidence="1 2" key="1">
    <citation type="submission" date="2017-11" db="EMBL/GenBank/DDBJ databases">
        <title>Rhodohalobacter 15182 sp. nov., isolated from a salt lake.</title>
        <authorList>
            <person name="Han S."/>
        </authorList>
    </citation>
    <scope>NUCLEOTIDE SEQUENCE [LARGE SCALE GENOMIC DNA]</scope>
    <source>
        <strain evidence="1 2">15182</strain>
    </source>
</reference>
<accession>A0A2N0VLX1</accession>
<gene>
    <name evidence="1" type="ORF">CWD77_07095</name>
</gene>
<keyword evidence="2" id="KW-1185">Reference proteome</keyword>
<protein>
    <submittedName>
        <fullName evidence="1">Transcriptional regulator</fullName>
    </submittedName>
</protein>
<dbReference type="Gene3D" id="3.30.70.120">
    <property type="match status" value="1"/>
</dbReference>
<organism evidence="1 2">
    <name type="scientific">Rhodohalobacter barkolensis</name>
    <dbReference type="NCBI Taxonomy" id="2053187"/>
    <lineage>
        <taxon>Bacteria</taxon>
        <taxon>Pseudomonadati</taxon>
        <taxon>Balneolota</taxon>
        <taxon>Balneolia</taxon>
        <taxon>Balneolales</taxon>
        <taxon>Balneolaceae</taxon>
        <taxon>Rhodohalobacter</taxon>
    </lineage>
</organism>
<dbReference type="RefSeq" id="WP_101072781.1">
    <property type="nucleotide sequence ID" value="NZ_PISP01000001.1"/>
</dbReference>
<dbReference type="InterPro" id="IPR002187">
    <property type="entry name" value="N-reg_PII"/>
</dbReference>
<sequence length="100" mass="11307">MKLTELFLVTIVTERILRDDLVDLIRDNGGKGYTITDVEGEGSRGTRVSDFEGKNVKIETVVSREVGNKIIDQIAEHYFENYAVIVYANPVKVVRGDKYI</sequence>
<dbReference type="InterPro" id="IPR015867">
    <property type="entry name" value="N-reg_PII/ATP_PRibTrfase_C"/>
</dbReference>
<dbReference type="GO" id="GO:0030234">
    <property type="term" value="F:enzyme regulator activity"/>
    <property type="evidence" value="ECO:0007669"/>
    <property type="project" value="InterPro"/>
</dbReference>
<proteinExistence type="predicted"/>
<dbReference type="Proteomes" id="UP000233398">
    <property type="component" value="Unassembled WGS sequence"/>
</dbReference>
<name>A0A2N0VLX1_9BACT</name>
<dbReference type="SUPFAM" id="SSF54913">
    <property type="entry name" value="GlnB-like"/>
    <property type="match status" value="1"/>
</dbReference>
<dbReference type="OrthoDB" id="330665at2"/>